<evidence type="ECO:0000313" key="2">
    <source>
        <dbReference type="EMBL" id="MBQ0828737.1"/>
    </source>
</evidence>
<dbReference type="Proteomes" id="UP000677875">
    <property type="component" value="Unassembled WGS sequence"/>
</dbReference>
<accession>A0A940XKE4</accession>
<sequence length="283" mass="30397">MKTSVRVRVPVATGLAALLLAGGAVGCSQETKAEGTPGMTPAAAVAKAAKNSEDITSLHYRMTGRTPEEGRIEGEARMRLKPEPAMDMKVKVPDEDPDATVEVRLLDGVMYIGGGAEAAKELDGKSWVKFDLEALGAGGDLNELGGPSQADKNPAAESTFLTGAKDVREVGTETVEGVKTTHYEGTVTLADLEKSFQGDGKGEEERRKSLEEYKDLGVDKLTMDMWVDEKDRTKQFRMRGDASKGELDMTVTFLSYNEPVEITAPPAGETMDLAEMMEEMGQG</sequence>
<feature type="chain" id="PRO_5038866617" evidence="1">
    <location>
        <begin position="27"/>
        <end position="283"/>
    </location>
</feature>
<keyword evidence="1" id="KW-0732">Signal</keyword>
<feature type="signal peptide" evidence="1">
    <location>
        <begin position="1"/>
        <end position="26"/>
    </location>
</feature>
<dbReference type="EMBL" id="JAGPNL010000005">
    <property type="protein sequence ID" value="MBQ0828737.1"/>
    <property type="molecule type" value="Genomic_DNA"/>
</dbReference>
<dbReference type="AlphaFoldDB" id="A0A940XKE4"/>
<dbReference type="InterPro" id="IPR029046">
    <property type="entry name" value="LolA/LolB/LppX"/>
</dbReference>
<dbReference type="RefSeq" id="WP_210874372.1">
    <property type="nucleotide sequence ID" value="NZ_JAGPNL010000005.1"/>
</dbReference>
<evidence type="ECO:0000256" key="1">
    <source>
        <dbReference type="SAM" id="SignalP"/>
    </source>
</evidence>
<reference evidence="2" key="1">
    <citation type="submission" date="2021-04" db="EMBL/GenBank/DDBJ databases">
        <title>Genome seq and assembly of Streptomyces sp. RG38.</title>
        <authorList>
            <person name="Chhetri G."/>
        </authorList>
    </citation>
    <scope>NUCLEOTIDE SEQUENCE</scope>
    <source>
        <strain evidence="2">RG38</strain>
    </source>
</reference>
<gene>
    <name evidence="2" type="ORF">J5Y05_19850</name>
</gene>
<protein>
    <submittedName>
        <fullName evidence="2">DUF1396 domain-containing protein</fullName>
    </submittedName>
</protein>
<evidence type="ECO:0000313" key="3">
    <source>
        <dbReference type="Proteomes" id="UP000677875"/>
    </source>
</evidence>
<name>A0A940XKE4_9ACTN</name>
<comment type="caution">
    <text evidence="2">The sequence shown here is derived from an EMBL/GenBank/DDBJ whole genome shotgun (WGS) entry which is preliminary data.</text>
</comment>
<proteinExistence type="predicted"/>
<organism evidence="2 3">
    <name type="scientific">Streptomyces tagetis</name>
    <dbReference type="NCBI Taxonomy" id="2820809"/>
    <lineage>
        <taxon>Bacteria</taxon>
        <taxon>Bacillati</taxon>
        <taxon>Actinomycetota</taxon>
        <taxon>Actinomycetes</taxon>
        <taxon>Kitasatosporales</taxon>
        <taxon>Streptomycetaceae</taxon>
        <taxon>Streptomyces</taxon>
    </lineage>
</organism>
<dbReference type="Gene3D" id="2.50.20.20">
    <property type="match status" value="1"/>
</dbReference>
<dbReference type="SUPFAM" id="SSF89392">
    <property type="entry name" value="Prokaryotic lipoproteins and lipoprotein localization factors"/>
    <property type="match status" value="1"/>
</dbReference>
<keyword evidence="3" id="KW-1185">Reference proteome</keyword>
<dbReference type="PROSITE" id="PS51257">
    <property type="entry name" value="PROKAR_LIPOPROTEIN"/>
    <property type="match status" value="1"/>
</dbReference>